<reference evidence="1" key="1">
    <citation type="journal article" date="2015" name="Genome Announc.">
        <title>Complete Genome Sequence of Corynebacterium camporealensis DSM 44610, Isolated from the Milk of a Manchega Sheep with Subclinical Mastitis.</title>
        <authorList>
            <person name="Ruckert C."/>
            <person name="Albersmeier A."/>
            <person name="Winkler A."/>
            <person name="Tauch A."/>
        </authorList>
    </citation>
    <scope>NUCLEOTIDE SEQUENCE [LARGE SCALE GENOMIC DNA]</scope>
    <source>
        <strain evidence="1">DSM 44610</strain>
    </source>
</reference>
<keyword evidence="2" id="KW-1185">Reference proteome</keyword>
<gene>
    <name evidence="1" type="ORF">UL81_01020</name>
</gene>
<dbReference type="AlphaFoldDB" id="A0A0F6QV69"/>
<protein>
    <submittedName>
        <fullName evidence="1">Uncharacterized protein</fullName>
    </submittedName>
</protein>
<dbReference type="STRING" id="161896.UL81_01020"/>
<dbReference type="HOGENOM" id="CLU_161884_0_0_11"/>
<dbReference type="OrthoDB" id="4424860at2"/>
<sequence length="104" mass="10311">MNLIRDDSGSVTVEAALALSSLVILAAGIIGAIATLAAHLSAVDTAGAAARSHAIGIEYQPPREGTTVTVSDNGGLVTAEATVPAVFGEMSAHAVFPAEVAGRE</sequence>
<evidence type="ECO:0000313" key="2">
    <source>
        <dbReference type="Proteomes" id="UP000033566"/>
    </source>
</evidence>
<organism evidence="1 2">
    <name type="scientific">Corynebacterium camporealensis</name>
    <dbReference type="NCBI Taxonomy" id="161896"/>
    <lineage>
        <taxon>Bacteria</taxon>
        <taxon>Bacillati</taxon>
        <taxon>Actinomycetota</taxon>
        <taxon>Actinomycetes</taxon>
        <taxon>Mycobacteriales</taxon>
        <taxon>Corynebacteriaceae</taxon>
        <taxon>Corynebacterium</taxon>
    </lineage>
</organism>
<dbReference type="KEGG" id="ccj:UL81_01020"/>
<name>A0A0F6QV69_9CORY</name>
<accession>A0A0F6QV69</accession>
<dbReference type="RefSeq" id="WP_035107287.1">
    <property type="nucleotide sequence ID" value="NZ_CP011311.1"/>
</dbReference>
<dbReference type="EMBL" id="CP011311">
    <property type="protein sequence ID" value="AKE38190.1"/>
    <property type="molecule type" value="Genomic_DNA"/>
</dbReference>
<dbReference type="Proteomes" id="UP000033566">
    <property type="component" value="Chromosome"/>
</dbReference>
<proteinExistence type="predicted"/>
<evidence type="ECO:0000313" key="1">
    <source>
        <dbReference type="EMBL" id="AKE38190.1"/>
    </source>
</evidence>
<dbReference type="PATRIC" id="fig|161896.4.peg.199"/>